<comment type="caution">
    <text evidence="2">The sequence shown here is derived from an EMBL/GenBank/DDBJ whole genome shotgun (WGS) entry which is preliminary data.</text>
</comment>
<dbReference type="Proteomes" id="UP000077623">
    <property type="component" value="Unassembled WGS sequence"/>
</dbReference>
<sequence length="223" mass="26605">MRLLRTRTEKDPFPRLFKRGAKLCTIIFITWIFFFTSWVIASSREYIIISNTTSYSKFFYFINPNIFKKYILGGNLVNWWFGAVTEESLLFIVFYLISIITFAIIFISCFILFIISYHTSVKYFQYIACFGIFPVIGIFLITYFVVKLWIHQFDLKFRGVSRYQKDFDPEVFEDPEIANLNEERAAKRPITSQFTIAHYEKLYVAEKKDLVSVIYEWLDSKLK</sequence>
<dbReference type="AlphaFoldDB" id="A0A1A9QDA0"/>
<organism evidence="2 3">
    <name type="scientific">Candidatus Mycoplasma haematobovis</name>
    <dbReference type="NCBI Taxonomy" id="432608"/>
    <lineage>
        <taxon>Bacteria</taxon>
        <taxon>Bacillati</taxon>
        <taxon>Mycoplasmatota</taxon>
        <taxon>Mollicutes</taxon>
        <taxon>Mycoplasmataceae</taxon>
        <taxon>Mycoplasma</taxon>
    </lineage>
</organism>
<keyword evidence="1" id="KW-0472">Membrane</keyword>
<dbReference type="RefSeq" id="WP_187150056.1">
    <property type="nucleotide sequence ID" value="NZ_LWUJ01000011.1"/>
</dbReference>
<proteinExistence type="predicted"/>
<feature type="transmembrane region" description="Helical" evidence="1">
    <location>
        <begin position="88"/>
        <end position="117"/>
    </location>
</feature>
<evidence type="ECO:0000313" key="2">
    <source>
        <dbReference type="EMBL" id="OAL10208.1"/>
    </source>
</evidence>
<keyword evidence="1" id="KW-0812">Transmembrane</keyword>
<protein>
    <submittedName>
        <fullName evidence="2">Uncharacterized protein</fullName>
    </submittedName>
</protein>
<gene>
    <name evidence="2" type="ORF">A6V39_02045</name>
</gene>
<feature type="transmembrane region" description="Helical" evidence="1">
    <location>
        <begin position="21"/>
        <end position="40"/>
    </location>
</feature>
<accession>A0A1A9QDA0</accession>
<evidence type="ECO:0000256" key="1">
    <source>
        <dbReference type="SAM" id="Phobius"/>
    </source>
</evidence>
<name>A0A1A9QDA0_9MOLU</name>
<evidence type="ECO:0000313" key="3">
    <source>
        <dbReference type="Proteomes" id="UP000077623"/>
    </source>
</evidence>
<reference evidence="3" key="1">
    <citation type="submission" date="2016-04" db="EMBL/GenBank/DDBJ databases">
        <authorList>
            <person name="Quiroz-Castaneda R.E."/>
            <person name="Martinez-Ocampo F."/>
        </authorList>
    </citation>
    <scope>NUCLEOTIDE SEQUENCE [LARGE SCALE GENOMIC DNA]</scope>
    <source>
        <strain evidence="3">INIFAP01</strain>
    </source>
</reference>
<keyword evidence="1" id="KW-1133">Transmembrane helix</keyword>
<feature type="transmembrane region" description="Helical" evidence="1">
    <location>
        <begin position="123"/>
        <end position="146"/>
    </location>
</feature>
<dbReference type="EMBL" id="LWUJ01000011">
    <property type="protein sequence ID" value="OAL10208.1"/>
    <property type="molecule type" value="Genomic_DNA"/>
</dbReference>
<keyword evidence="3" id="KW-1185">Reference proteome</keyword>